<evidence type="ECO:0000256" key="1">
    <source>
        <dbReference type="ARBA" id="ARBA00001968"/>
    </source>
</evidence>
<comment type="similarity">
    <text evidence="2">Belongs to the CAF1 family.</text>
</comment>
<evidence type="ECO:0000256" key="2">
    <source>
        <dbReference type="ARBA" id="ARBA00008372"/>
    </source>
</evidence>
<accession>A0ABD3JD31</accession>
<organism evidence="3 4">
    <name type="scientific">Eucalyptus globulus</name>
    <name type="common">Tasmanian blue gum</name>
    <dbReference type="NCBI Taxonomy" id="34317"/>
    <lineage>
        <taxon>Eukaryota</taxon>
        <taxon>Viridiplantae</taxon>
        <taxon>Streptophyta</taxon>
        <taxon>Embryophyta</taxon>
        <taxon>Tracheophyta</taxon>
        <taxon>Spermatophyta</taxon>
        <taxon>Magnoliopsida</taxon>
        <taxon>eudicotyledons</taxon>
        <taxon>Gunneridae</taxon>
        <taxon>Pentapetalae</taxon>
        <taxon>rosids</taxon>
        <taxon>malvids</taxon>
        <taxon>Myrtales</taxon>
        <taxon>Myrtaceae</taxon>
        <taxon>Myrtoideae</taxon>
        <taxon>Eucalypteae</taxon>
        <taxon>Eucalyptus</taxon>
    </lineage>
</organism>
<dbReference type="InterPro" id="IPR006941">
    <property type="entry name" value="RNase_CAF1"/>
</dbReference>
<dbReference type="Proteomes" id="UP001634007">
    <property type="component" value="Unassembled WGS sequence"/>
</dbReference>
<dbReference type="Gene3D" id="3.30.420.10">
    <property type="entry name" value="Ribonuclease H-like superfamily/Ribonuclease H"/>
    <property type="match status" value="2"/>
</dbReference>
<dbReference type="PANTHER" id="PTHR15092">
    <property type="entry name" value="POLY A -SPECIFIC RIBONUCLEASE/TARGET OF EGR1, MEMBER 1"/>
    <property type="match status" value="1"/>
</dbReference>
<dbReference type="SUPFAM" id="SSF53098">
    <property type="entry name" value="Ribonuclease H-like"/>
    <property type="match status" value="1"/>
</dbReference>
<dbReference type="PANTHER" id="PTHR15092:SF42">
    <property type="entry name" value="POLY(A)-SPECIFIC RIBONUCLEASE PARN-LIKE"/>
    <property type="match status" value="1"/>
</dbReference>
<name>A0ABD3JD31_EUCGL</name>
<dbReference type="AlphaFoldDB" id="A0ABD3JD31"/>
<dbReference type="InterPro" id="IPR036397">
    <property type="entry name" value="RNaseH_sf"/>
</dbReference>
<comment type="caution">
    <text evidence="3">The sequence shown here is derived from an EMBL/GenBank/DDBJ whole genome shotgun (WGS) entry which is preliminary data.</text>
</comment>
<reference evidence="3 4" key="1">
    <citation type="submission" date="2024-11" db="EMBL/GenBank/DDBJ databases">
        <title>Chromosome-level genome assembly of Eucalyptus globulus Labill. provides insights into its genome evolution.</title>
        <authorList>
            <person name="Li X."/>
        </authorList>
    </citation>
    <scope>NUCLEOTIDE SEQUENCE [LARGE SCALE GENOMIC DNA]</scope>
    <source>
        <strain evidence="3">CL2024</strain>
        <tissue evidence="3">Fresh tender leaves</tissue>
    </source>
</reference>
<comment type="cofactor">
    <cofactor evidence="1">
        <name>a divalent metal cation</name>
        <dbReference type="ChEBI" id="CHEBI:60240"/>
    </cofactor>
</comment>
<gene>
    <name evidence="3" type="ORF">ACJRO7_030102</name>
</gene>
<dbReference type="Pfam" id="PF04857">
    <property type="entry name" value="CAF1"/>
    <property type="match status" value="1"/>
</dbReference>
<dbReference type="EMBL" id="JBJKBG010000008">
    <property type="protein sequence ID" value="KAL3725035.1"/>
    <property type="molecule type" value="Genomic_DNA"/>
</dbReference>
<evidence type="ECO:0000313" key="3">
    <source>
        <dbReference type="EMBL" id="KAL3725035.1"/>
    </source>
</evidence>
<evidence type="ECO:0000313" key="4">
    <source>
        <dbReference type="Proteomes" id="UP001634007"/>
    </source>
</evidence>
<sequence>MAGGPFLRRICTNTSGASAGASARKWSVAQVFKSNFADSLERLRAHVSGADFVAVSLRRTGWPSAPWHRVSRLDTLETAYAKARHAAEKFQVLQFAVCPFEVGPSKVVAHPYNFHLFPRDELDIKRPSYSFVCQSSHLASMVDEGFDFNACIYDGISYLSREQECLAKVWKGIPVHGQYLEKSSSSPSVADAVFLERIRSRIKQWKNAFEDSSTRNDEPFVRSMRKLILGSEEYGSRPSTTLDVCSQRQVQLVLEVLAEFSEDLVPLIIPAKGAGAWAVRVILTSSKEDKILLEQELRNLEHEQTKAFQGFREVIELISAAQKPIVSHNSLNDFASIYPMFLAPLPSTVDEFLQSLCLVFPQVFDVNHLMKEIAPLGKTTDIPTALSFLNNRFVAPIDVEVSPVTGCEGKIHGLNVVRICHLFAKLCSILRSASESSKSDGNHQAGTLERFANIYRPWPSADPLEDSISIWRNDTRRVNCKDVAFLWGFRKGLSAKLLKSQLQGSHEVFSENFDVRLVDKSCAIVIFWQPGLSETLLSIMNSSDISGPLWDLVSEGLKAAGYGTYVKLCGLGLFEADLADAFDCNFANHDDYSEDHSTRKNYEIQSSSESMIYLEDL</sequence>
<protein>
    <submittedName>
        <fullName evidence="3">Uncharacterized protein</fullName>
    </submittedName>
</protein>
<dbReference type="InterPro" id="IPR051181">
    <property type="entry name" value="CAF1_poly(A)_ribonucleases"/>
</dbReference>
<proteinExistence type="inferred from homology"/>
<dbReference type="InterPro" id="IPR012337">
    <property type="entry name" value="RNaseH-like_sf"/>
</dbReference>
<keyword evidence="4" id="KW-1185">Reference proteome</keyword>